<evidence type="ECO:0000313" key="1">
    <source>
        <dbReference type="EMBL" id="PNT64514.1"/>
    </source>
</evidence>
<evidence type="ECO:0000313" key="2">
    <source>
        <dbReference type="EnsemblPlants" id="PNT64514"/>
    </source>
</evidence>
<sequence>MEGADQSNAYVCFGSDREETTKAFVGRGKRCLASSKNNLGNQDPKMCPGWHLPSTHSASRPNVLVD</sequence>
<evidence type="ECO:0000313" key="3">
    <source>
        <dbReference type="Proteomes" id="UP000008810"/>
    </source>
</evidence>
<accession>A0A2K2CR63</accession>
<dbReference type="AlphaFoldDB" id="A0A2K2CR63"/>
<dbReference type="Proteomes" id="UP000008810">
    <property type="component" value="Chromosome 4"/>
</dbReference>
<reference evidence="2" key="3">
    <citation type="submission" date="2018-08" db="UniProtKB">
        <authorList>
            <consortium name="EnsemblPlants"/>
        </authorList>
    </citation>
    <scope>IDENTIFICATION</scope>
    <source>
        <strain evidence="2">cv. Bd21</strain>
    </source>
</reference>
<keyword evidence="3" id="KW-1185">Reference proteome</keyword>
<name>A0A2K2CR63_BRADI</name>
<gene>
    <name evidence="1" type="ORF">BRADI_4g29675v3</name>
</gene>
<proteinExistence type="predicted"/>
<protein>
    <submittedName>
        <fullName evidence="1 2">Uncharacterized protein</fullName>
    </submittedName>
</protein>
<dbReference type="Gramene" id="PNT64514">
    <property type="protein sequence ID" value="PNT64514"/>
    <property type="gene ID" value="BRADI_4g29675v3"/>
</dbReference>
<dbReference type="EnsemblPlants" id="PNT64514">
    <property type="protein sequence ID" value="PNT64514"/>
    <property type="gene ID" value="BRADI_4g29675v3"/>
</dbReference>
<reference evidence="1" key="2">
    <citation type="submission" date="2017-06" db="EMBL/GenBank/DDBJ databases">
        <title>WGS assembly of Brachypodium distachyon.</title>
        <authorList>
            <consortium name="The International Brachypodium Initiative"/>
            <person name="Lucas S."/>
            <person name="Harmon-Smith M."/>
            <person name="Lail K."/>
            <person name="Tice H."/>
            <person name="Grimwood J."/>
            <person name="Bruce D."/>
            <person name="Barry K."/>
            <person name="Shu S."/>
            <person name="Lindquist E."/>
            <person name="Wang M."/>
            <person name="Pitluck S."/>
            <person name="Vogel J.P."/>
            <person name="Garvin D.F."/>
            <person name="Mockler T.C."/>
            <person name="Schmutz J."/>
            <person name="Rokhsar D."/>
            <person name="Bevan M.W."/>
        </authorList>
    </citation>
    <scope>NUCLEOTIDE SEQUENCE</scope>
    <source>
        <strain evidence="1">Bd21</strain>
    </source>
</reference>
<organism evidence="1">
    <name type="scientific">Brachypodium distachyon</name>
    <name type="common">Purple false brome</name>
    <name type="synonym">Trachynia distachya</name>
    <dbReference type="NCBI Taxonomy" id="15368"/>
    <lineage>
        <taxon>Eukaryota</taxon>
        <taxon>Viridiplantae</taxon>
        <taxon>Streptophyta</taxon>
        <taxon>Embryophyta</taxon>
        <taxon>Tracheophyta</taxon>
        <taxon>Spermatophyta</taxon>
        <taxon>Magnoliopsida</taxon>
        <taxon>Liliopsida</taxon>
        <taxon>Poales</taxon>
        <taxon>Poaceae</taxon>
        <taxon>BOP clade</taxon>
        <taxon>Pooideae</taxon>
        <taxon>Stipodae</taxon>
        <taxon>Brachypodieae</taxon>
        <taxon>Brachypodium</taxon>
    </lineage>
</organism>
<dbReference type="InParanoid" id="A0A2K2CR63"/>
<dbReference type="EMBL" id="CM000883">
    <property type="protein sequence ID" value="PNT64514.1"/>
    <property type="molecule type" value="Genomic_DNA"/>
</dbReference>
<reference evidence="1 2" key="1">
    <citation type="journal article" date="2010" name="Nature">
        <title>Genome sequencing and analysis of the model grass Brachypodium distachyon.</title>
        <authorList>
            <consortium name="International Brachypodium Initiative"/>
        </authorList>
    </citation>
    <scope>NUCLEOTIDE SEQUENCE [LARGE SCALE GENOMIC DNA]</scope>
    <source>
        <strain evidence="1 2">Bd21</strain>
    </source>
</reference>